<evidence type="ECO:0000313" key="4">
    <source>
        <dbReference type="Proteomes" id="UP000658131"/>
    </source>
</evidence>
<dbReference type="PANTHER" id="PTHR33449:SF1">
    <property type="entry name" value="NUCLEOID-ASSOCIATED PROTEIN YBAB"/>
    <property type="match status" value="1"/>
</dbReference>
<comment type="similarity">
    <text evidence="2">Belongs to the YbaB/EbfC family.</text>
</comment>
<dbReference type="SUPFAM" id="SSF82607">
    <property type="entry name" value="YbaB-like"/>
    <property type="match status" value="1"/>
</dbReference>
<proteinExistence type="inferred from homology"/>
<dbReference type="EMBL" id="JACRTB010000002">
    <property type="protein sequence ID" value="MBC8575060.1"/>
    <property type="molecule type" value="Genomic_DNA"/>
</dbReference>
<dbReference type="InterPro" id="IPR036894">
    <property type="entry name" value="YbaB-like_sf"/>
</dbReference>
<dbReference type="NCBIfam" id="TIGR00103">
    <property type="entry name" value="DNA_YbaB_EbfC"/>
    <property type="match status" value="1"/>
</dbReference>
<dbReference type="Gene3D" id="3.30.1310.10">
    <property type="entry name" value="Nucleoid-associated protein YbaB-like domain"/>
    <property type="match status" value="1"/>
</dbReference>
<dbReference type="PANTHER" id="PTHR33449">
    <property type="entry name" value="NUCLEOID-ASSOCIATED PROTEIN YBAB"/>
    <property type="match status" value="1"/>
</dbReference>
<reference evidence="3 4" key="1">
    <citation type="submission" date="2020-08" db="EMBL/GenBank/DDBJ databases">
        <title>Genome public.</title>
        <authorList>
            <person name="Liu C."/>
            <person name="Sun Q."/>
        </authorList>
    </citation>
    <scope>NUCLEOTIDE SEQUENCE [LARGE SCALE GENOMIC DNA]</scope>
    <source>
        <strain evidence="3 4">BX1</strain>
    </source>
</reference>
<evidence type="ECO:0000256" key="2">
    <source>
        <dbReference type="HAMAP-Rule" id="MF_00274"/>
    </source>
</evidence>
<dbReference type="Pfam" id="PF02575">
    <property type="entry name" value="YbaB_DNA_bd"/>
    <property type="match status" value="1"/>
</dbReference>
<sequence length="118" mass="12682">MRARLPAGYGGGPQNQKDLMRQAQKMQEQFAATQAELETREFKVTSGGGMVEVTMNGKKEITALAIKPEIVDPDDIEMLQDVIMAAVNEASKQVEETSNAELGKITGGLSLPGMPGLF</sequence>
<evidence type="ECO:0000313" key="3">
    <source>
        <dbReference type="EMBL" id="MBC8575060.1"/>
    </source>
</evidence>
<comment type="caution">
    <text evidence="3">The sequence shown here is derived from an EMBL/GenBank/DDBJ whole genome shotgun (WGS) entry which is preliminary data.</text>
</comment>
<accession>A0ABR7NF68</accession>
<comment type="subcellular location">
    <subcellularLocation>
        <location evidence="2">Cytoplasm</location>
        <location evidence="2">Nucleoid</location>
    </subcellularLocation>
</comment>
<comment type="function">
    <text evidence="2">Binds to DNA and alters its conformation. May be involved in regulation of gene expression, nucleoid organization and DNA protection.</text>
</comment>
<dbReference type="InterPro" id="IPR004401">
    <property type="entry name" value="YbaB/EbfC"/>
</dbReference>
<keyword evidence="2" id="KW-0963">Cytoplasm</keyword>
<protein>
    <recommendedName>
        <fullName evidence="2">Nucleoid-associated protein H8717_01360</fullName>
    </recommendedName>
</protein>
<dbReference type="RefSeq" id="WP_262398748.1">
    <property type="nucleotide sequence ID" value="NZ_JACRTB010000002.1"/>
</dbReference>
<dbReference type="Proteomes" id="UP000658131">
    <property type="component" value="Unassembled WGS sequence"/>
</dbReference>
<comment type="subunit">
    <text evidence="2">Homodimer.</text>
</comment>
<organism evidence="3 4">
    <name type="scientific">Yanshouia hominis</name>
    <dbReference type="NCBI Taxonomy" id="2763673"/>
    <lineage>
        <taxon>Bacteria</taxon>
        <taxon>Bacillati</taxon>
        <taxon>Bacillota</taxon>
        <taxon>Clostridia</taxon>
        <taxon>Eubacteriales</taxon>
        <taxon>Oscillospiraceae</taxon>
        <taxon>Yanshouia</taxon>
    </lineage>
</organism>
<keyword evidence="1 2" id="KW-0238">DNA-binding</keyword>
<dbReference type="PIRSF" id="PIRSF004555">
    <property type="entry name" value="UCP004555"/>
    <property type="match status" value="1"/>
</dbReference>
<gene>
    <name evidence="3" type="ORF">H8717_01360</name>
</gene>
<name>A0ABR7NF68_9FIRM</name>
<keyword evidence="4" id="KW-1185">Reference proteome</keyword>
<evidence type="ECO:0000256" key="1">
    <source>
        <dbReference type="ARBA" id="ARBA00023125"/>
    </source>
</evidence>
<dbReference type="HAMAP" id="MF_00274">
    <property type="entry name" value="DNA_YbaB_EbfC"/>
    <property type="match status" value="1"/>
</dbReference>